<evidence type="ECO:0000313" key="18">
    <source>
        <dbReference type="Proteomes" id="UP001597286"/>
    </source>
</evidence>
<dbReference type="Gene3D" id="3.90.70.10">
    <property type="entry name" value="Cysteine proteinases"/>
    <property type="match status" value="1"/>
</dbReference>
<evidence type="ECO:0000256" key="11">
    <source>
        <dbReference type="ARBA" id="ARBA00023455"/>
    </source>
</evidence>
<protein>
    <submittedName>
        <fullName evidence="17">Peptidase domain-containing ABC transporter</fullName>
    </submittedName>
</protein>
<keyword evidence="18" id="KW-1185">Reference proteome</keyword>
<dbReference type="InterPro" id="IPR017871">
    <property type="entry name" value="ABC_transporter-like_CS"/>
</dbReference>
<evidence type="ECO:0000256" key="6">
    <source>
        <dbReference type="ARBA" id="ARBA00022840"/>
    </source>
</evidence>
<accession>A0ABW4NZK8</accession>
<keyword evidence="2" id="KW-1003">Cell membrane</keyword>
<dbReference type="PROSITE" id="PS50990">
    <property type="entry name" value="PEPTIDASE_C39"/>
    <property type="match status" value="1"/>
</dbReference>
<dbReference type="SUPFAM" id="SSF90123">
    <property type="entry name" value="ABC transporter transmembrane region"/>
    <property type="match status" value="1"/>
</dbReference>
<keyword evidence="7" id="KW-0653">Protein transport</keyword>
<dbReference type="Gene3D" id="3.40.50.300">
    <property type="entry name" value="P-loop containing nucleotide triphosphate hydrolases"/>
    <property type="match status" value="1"/>
</dbReference>
<evidence type="ECO:0000256" key="1">
    <source>
        <dbReference type="ARBA" id="ARBA00004429"/>
    </source>
</evidence>
<keyword evidence="5" id="KW-0378">Hydrolase</keyword>
<dbReference type="PANTHER" id="PTHR24221">
    <property type="entry name" value="ATP-BINDING CASSETTE SUB-FAMILY B"/>
    <property type="match status" value="1"/>
</dbReference>
<dbReference type="InterPro" id="IPR036640">
    <property type="entry name" value="ABC1_TM_sf"/>
</dbReference>
<dbReference type="Proteomes" id="UP001597286">
    <property type="component" value="Unassembled WGS sequence"/>
</dbReference>
<keyword evidence="10 13" id="KW-0472">Membrane</keyword>
<dbReference type="PROSITE" id="PS50893">
    <property type="entry name" value="ABC_TRANSPORTER_2"/>
    <property type="match status" value="1"/>
</dbReference>
<dbReference type="InterPro" id="IPR003593">
    <property type="entry name" value="AAA+_ATPase"/>
</dbReference>
<dbReference type="RefSeq" id="WP_378484171.1">
    <property type="nucleotide sequence ID" value="NZ_JBHUFB010000007.1"/>
</dbReference>
<evidence type="ECO:0000313" key="17">
    <source>
        <dbReference type="EMBL" id="MFD1811640.1"/>
    </source>
</evidence>
<dbReference type="PROSITE" id="PS50929">
    <property type="entry name" value="ABC_TM1F"/>
    <property type="match status" value="1"/>
</dbReference>
<dbReference type="EMBL" id="JBHUFB010000007">
    <property type="protein sequence ID" value="MFD1811640.1"/>
    <property type="molecule type" value="Genomic_DNA"/>
</dbReference>
<dbReference type="SUPFAM" id="SSF52540">
    <property type="entry name" value="P-loop containing nucleoside triphosphate hydrolases"/>
    <property type="match status" value="1"/>
</dbReference>
<evidence type="ECO:0000256" key="10">
    <source>
        <dbReference type="ARBA" id="ARBA00023136"/>
    </source>
</evidence>
<keyword evidence="3 13" id="KW-0812">Transmembrane</keyword>
<comment type="similarity">
    <text evidence="11">Belongs to the ABC transporter superfamily. Siderophore-Fe(3+) uptake transporter (SIUT) (TC 3.A.1.21) family.</text>
</comment>
<evidence type="ECO:0000259" key="14">
    <source>
        <dbReference type="PROSITE" id="PS50893"/>
    </source>
</evidence>
<comment type="caution">
    <text evidence="17">The sequence shown here is derived from an EMBL/GenBank/DDBJ whole genome shotgun (WGS) entry which is preliminary data.</text>
</comment>
<keyword evidence="5" id="KW-0645">Protease</keyword>
<comment type="subcellular location">
    <subcellularLocation>
        <location evidence="1">Cell inner membrane</location>
        <topology evidence="1">Multi-pass membrane protein</topology>
    </subcellularLocation>
</comment>
<evidence type="ECO:0000259" key="16">
    <source>
        <dbReference type="PROSITE" id="PS50990"/>
    </source>
</evidence>
<reference evidence="18" key="1">
    <citation type="journal article" date="2019" name="Int. J. Syst. Evol. Microbiol.">
        <title>The Global Catalogue of Microorganisms (GCM) 10K type strain sequencing project: providing services to taxonomists for standard genome sequencing and annotation.</title>
        <authorList>
            <consortium name="The Broad Institute Genomics Platform"/>
            <consortium name="The Broad Institute Genome Sequencing Center for Infectious Disease"/>
            <person name="Wu L."/>
            <person name="Ma J."/>
        </authorList>
    </citation>
    <scope>NUCLEOTIDE SEQUENCE [LARGE SCALE GENOMIC DNA]</scope>
    <source>
        <strain evidence="18">DT72</strain>
    </source>
</reference>
<sequence>MSVPVVVQEGLSDCGAACLAMILGHHGRRTTAAEIADEMGAGRDGLTALALVQSARRHGLEARGVGVAADRVADGGATLPAIAHWSDNHFVVVEAVTRTSVRIVDPARGRRRLTHEEFDERYSGVLLEFGRGTVEPRRRAPRGPWRRQAVETARRSRGLLVRIVIASVVLQSLAMALPLTAGVLVDRVIPDADLTLWWVVAGVVAVAVSAHLVTGLVRSALLVRLRTRIDRDLTSAVVDRLMRLPLGWFTRRGTADVTARIASAGALRELVTGPVLAAVLDGPIAVGYIVVLLWLSPPLGIGVCVFALVQAALLLTTAGRVVEAGHRELASAAAAEGALIDAVGGIETMKASGAEDAVAARWASRFEVAIRDAATGARLQGRLDAVLQALRVAAPAVLVSVGALQVVAGTRSLGDLIALNGIALAALAPVGSLAGTLQRLQTAGAHLRRLGDILVTPPEQDGVDTRPAPVLRGGISVHGLGFRYDPRAPWVLRELDLDIPAGATVALVGRSGSGKSTLARLLLGLVPPSEGCIAYDGVDAANLEVRSLRAQFGVVTQECALLGGTIADNIALCRPAATRAQVAAAARIACLDGEIDAMPMRYDTVLRDGGGLSGGQRQRLAIARAVLSDPRIVLLDEATSALDSVTEAAVTANLDELDQTRIVIAHRLSTIRDADLIVVLDGGRIVEQGTHDALLDADGAYADLVAAAVHQ</sequence>
<dbReference type="InterPro" id="IPR027417">
    <property type="entry name" value="P-loop_NTPase"/>
</dbReference>
<dbReference type="InterPro" id="IPR039421">
    <property type="entry name" value="Type_1_exporter"/>
</dbReference>
<keyword evidence="8" id="KW-1278">Translocase</keyword>
<feature type="domain" description="ABC transmembrane type-1" evidence="15">
    <location>
        <begin position="163"/>
        <end position="442"/>
    </location>
</feature>
<feature type="transmembrane region" description="Helical" evidence="13">
    <location>
        <begin position="159"/>
        <end position="184"/>
    </location>
</feature>
<evidence type="ECO:0000256" key="2">
    <source>
        <dbReference type="ARBA" id="ARBA00022519"/>
    </source>
</evidence>
<gene>
    <name evidence="17" type="ORF">ACFSJG_05395</name>
</gene>
<evidence type="ECO:0000256" key="8">
    <source>
        <dbReference type="ARBA" id="ARBA00022967"/>
    </source>
</evidence>
<feature type="transmembrane region" description="Helical" evidence="13">
    <location>
        <begin position="416"/>
        <end position="437"/>
    </location>
</feature>
<keyword evidence="9 13" id="KW-1133">Transmembrane helix</keyword>
<dbReference type="Pfam" id="PF03412">
    <property type="entry name" value="Peptidase_C39"/>
    <property type="match status" value="1"/>
</dbReference>
<name>A0ABW4NZK8_9NOCA</name>
<evidence type="ECO:0000256" key="5">
    <source>
        <dbReference type="ARBA" id="ARBA00022807"/>
    </source>
</evidence>
<keyword evidence="2" id="KW-0997">Cell inner membrane</keyword>
<evidence type="ECO:0000256" key="7">
    <source>
        <dbReference type="ARBA" id="ARBA00022927"/>
    </source>
</evidence>
<feature type="domain" description="Peptidase C39" evidence="16">
    <location>
        <begin position="8"/>
        <end position="129"/>
    </location>
</feature>
<keyword evidence="12" id="KW-0080">Bacteriocin transport</keyword>
<dbReference type="InterPro" id="IPR011527">
    <property type="entry name" value="ABC1_TM_dom"/>
</dbReference>
<keyword evidence="5" id="KW-0788">Thiol protease</keyword>
<dbReference type="Pfam" id="PF00005">
    <property type="entry name" value="ABC_tran"/>
    <property type="match status" value="1"/>
</dbReference>
<dbReference type="PANTHER" id="PTHR24221:SF654">
    <property type="entry name" value="ATP-BINDING CASSETTE SUB-FAMILY B MEMBER 6"/>
    <property type="match status" value="1"/>
</dbReference>
<feature type="transmembrane region" description="Helical" evidence="13">
    <location>
        <begin position="196"/>
        <end position="221"/>
    </location>
</feature>
<evidence type="ECO:0000256" key="4">
    <source>
        <dbReference type="ARBA" id="ARBA00022741"/>
    </source>
</evidence>
<proteinExistence type="inferred from homology"/>
<evidence type="ECO:0000256" key="12">
    <source>
        <dbReference type="ARBA" id="ARBA00043264"/>
    </source>
</evidence>
<dbReference type="InterPro" id="IPR005074">
    <property type="entry name" value="Peptidase_C39"/>
</dbReference>
<dbReference type="PROSITE" id="PS00211">
    <property type="entry name" value="ABC_TRANSPORTER_1"/>
    <property type="match status" value="1"/>
</dbReference>
<dbReference type="InterPro" id="IPR003439">
    <property type="entry name" value="ABC_transporter-like_ATP-bd"/>
</dbReference>
<keyword evidence="7" id="KW-0813">Transport</keyword>
<evidence type="ECO:0000256" key="9">
    <source>
        <dbReference type="ARBA" id="ARBA00022989"/>
    </source>
</evidence>
<dbReference type="Pfam" id="PF00664">
    <property type="entry name" value="ABC_membrane"/>
    <property type="match status" value="1"/>
</dbReference>
<keyword evidence="4" id="KW-0547">Nucleotide-binding</keyword>
<dbReference type="Gene3D" id="1.20.1560.10">
    <property type="entry name" value="ABC transporter type 1, transmembrane domain"/>
    <property type="match status" value="1"/>
</dbReference>
<evidence type="ECO:0000256" key="13">
    <source>
        <dbReference type="SAM" id="Phobius"/>
    </source>
</evidence>
<feature type="transmembrane region" description="Helical" evidence="13">
    <location>
        <begin position="389"/>
        <end position="410"/>
    </location>
</feature>
<evidence type="ECO:0000259" key="15">
    <source>
        <dbReference type="PROSITE" id="PS50929"/>
    </source>
</evidence>
<dbReference type="SMART" id="SM00382">
    <property type="entry name" value="AAA"/>
    <property type="match status" value="1"/>
</dbReference>
<keyword evidence="6" id="KW-0067">ATP-binding</keyword>
<organism evidence="17 18">
    <name type="scientific">Rhodococcus gannanensis</name>
    <dbReference type="NCBI Taxonomy" id="1960308"/>
    <lineage>
        <taxon>Bacteria</taxon>
        <taxon>Bacillati</taxon>
        <taxon>Actinomycetota</taxon>
        <taxon>Actinomycetes</taxon>
        <taxon>Mycobacteriales</taxon>
        <taxon>Nocardiaceae</taxon>
        <taxon>Rhodococcus</taxon>
    </lineage>
</organism>
<evidence type="ECO:0000256" key="3">
    <source>
        <dbReference type="ARBA" id="ARBA00022692"/>
    </source>
</evidence>
<feature type="domain" description="ABC transporter" evidence="14">
    <location>
        <begin position="475"/>
        <end position="707"/>
    </location>
</feature>